<dbReference type="SUPFAM" id="SSF48726">
    <property type="entry name" value="Immunoglobulin"/>
    <property type="match status" value="1"/>
</dbReference>
<dbReference type="OMA" id="PSFKWER"/>
<proteinExistence type="predicted"/>
<reference evidence="4" key="1">
    <citation type="submission" date="2025-08" db="UniProtKB">
        <authorList>
            <consortium name="RefSeq"/>
        </authorList>
    </citation>
    <scope>IDENTIFICATION</scope>
    <source>
        <strain evidence="4">Nigerian</strain>
        <tissue evidence="4">Liver and blood</tissue>
    </source>
</reference>
<feature type="signal peptide" evidence="2">
    <location>
        <begin position="1"/>
        <end position="23"/>
    </location>
</feature>
<feature type="chain" id="PRO_5035150046" evidence="2">
    <location>
        <begin position="24"/>
        <end position="201"/>
    </location>
</feature>
<gene>
    <name evidence="4 5" type="primary">LOC116409807</name>
</gene>
<evidence type="ECO:0000313" key="4">
    <source>
        <dbReference type="RefSeq" id="XP_031755218.1"/>
    </source>
</evidence>
<evidence type="ECO:0000256" key="1">
    <source>
        <dbReference type="SAM" id="Phobius"/>
    </source>
</evidence>
<evidence type="ECO:0000256" key="2">
    <source>
        <dbReference type="SAM" id="SignalP"/>
    </source>
</evidence>
<keyword evidence="3" id="KW-1185">Reference proteome</keyword>
<accession>A0A8J1JBG7</accession>
<dbReference type="InterPro" id="IPR036179">
    <property type="entry name" value="Ig-like_dom_sf"/>
</dbReference>
<evidence type="ECO:0000313" key="3">
    <source>
        <dbReference type="Proteomes" id="UP000008143"/>
    </source>
</evidence>
<keyword evidence="1" id="KW-1133">Transmembrane helix</keyword>
<organism evidence="3 4">
    <name type="scientific">Xenopus tropicalis</name>
    <name type="common">Western clawed frog</name>
    <name type="synonym">Silurana tropicalis</name>
    <dbReference type="NCBI Taxonomy" id="8364"/>
    <lineage>
        <taxon>Eukaryota</taxon>
        <taxon>Metazoa</taxon>
        <taxon>Chordata</taxon>
        <taxon>Craniata</taxon>
        <taxon>Vertebrata</taxon>
        <taxon>Euteleostomi</taxon>
        <taxon>Amphibia</taxon>
        <taxon>Batrachia</taxon>
        <taxon>Anura</taxon>
        <taxon>Pipoidea</taxon>
        <taxon>Pipidae</taxon>
        <taxon>Xenopodinae</taxon>
        <taxon>Xenopus</taxon>
        <taxon>Silurana</taxon>
    </lineage>
</organism>
<dbReference type="Proteomes" id="UP000008143">
    <property type="component" value="Chromosome 3"/>
</dbReference>
<sequence>MQSSLCPTVFVLHVLCCGTLSAAQNNMTLKAHKEIIKARVGQPVMIPVTYTLLEEAIPRFPSFKWERNGELLLFFSPQTCYTGLEGSANNCSGEPFLPPGFTNNLTFFPENASLFIPKAQLNDSGMYKLSSRESSDNVSIRLSVYGSEASGQDQDSNLNFTLMTSIILIMKVGFIAVLTYSMRYRRSEVQSEYIQERRNRR</sequence>
<keyword evidence="2" id="KW-0732">Signal</keyword>
<dbReference type="KEGG" id="xtr:116409807"/>
<evidence type="ECO:0000313" key="5">
    <source>
        <dbReference type="Xenbase" id="XB-GENE-29095763"/>
    </source>
</evidence>
<dbReference type="RefSeq" id="XP_031755218.1">
    <property type="nucleotide sequence ID" value="XM_031899358.1"/>
</dbReference>
<dbReference type="Gene3D" id="2.60.40.10">
    <property type="entry name" value="Immunoglobulins"/>
    <property type="match status" value="1"/>
</dbReference>
<dbReference type="AlphaFoldDB" id="A0A8J1JBG7"/>
<feature type="transmembrane region" description="Helical" evidence="1">
    <location>
        <begin position="160"/>
        <end position="180"/>
    </location>
</feature>
<keyword evidence="1" id="KW-0812">Transmembrane</keyword>
<dbReference type="InterPro" id="IPR013783">
    <property type="entry name" value="Ig-like_fold"/>
</dbReference>
<protein>
    <submittedName>
        <fullName evidence="4">Uncharacterized protein LOC116409807</fullName>
    </submittedName>
</protein>
<dbReference type="GeneID" id="116409807"/>
<dbReference type="AGR" id="Xenbase:XB-GENE-29095763"/>
<name>A0A8J1JBG7_XENTR</name>
<dbReference type="Xenbase" id="XB-GENE-29095763">
    <property type="gene designation" value="LOC116409807"/>
</dbReference>
<keyword evidence="1" id="KW-0472">Membrane</keyword>
<dbReference type="OrthoDB" id="6353782at2759"/>